<dbReference type="InParanoid" id="A0A1Y2C8R2"/>
<protein>
    <submittedName>
        <fullName evidence="2">Uncharacterized protein</fullName>
    </submittedName>
</protein>
<organism evidence="2 3">
    <name type="scientific">Leucosporidium creatinivorum</name>
    <dbReference type="NCBI Taxonomy" id="106004"/>
    <lineage>
        <taxon>Eukaryota</taxon>
        <taxon>Fungi</taxon>
        <taxon>Dikarya</taxon>
        <taxon>Basidiomycota</taxon>
        <taxon>Pucciniomycotina</taxon>
        <taxon>Microbotryomycetes</taxon>
        <taxon>Leucosporidiales</taxon>
        <taxon>Leucosporidium</taxon>
    </lineage>
</organism>
<evidence type="ECO:0000313" key="2">
    <source>
        <dbReference type="EMBL" id="ORY42715.1"/>
    </source>
</evidence>
<evidence type="ECO:0000256" key="1">
    <source>
        <dbReference type="SAM" id="MobiDB-lite"/>
    </source>
</evidence>
<dbReference type="AlphaFoldDB" id="A0A1Y2C8R2"/>
<proteinExistence type="predicted"/>
<gene>
    <name evidence="2" type="ORF">BCR35DRAFT_336386</name>
</gene>
<dbReference type="Proteomes" id="UP000193467">
    <property type="component" value="Unassembled WGS sequence"/>
</dbReference>
<reference evidence="2 3" key="1">
    <citation type="submission" date="2016-07" db="EMBL/GenBank/DDBJ databases">
        <title>Pervasive Adenine N6-methylation of Active Genes in Fungi.</title>
        <authorList>
            <consortium name="DOE Joint Genome Institute"/>
            <person name="Mondo S.J."/>
            <person name="Dannebaum R.O."/>
            <person name="Kuo R.C."/>
            <person name="Labutti K."/>
            <person name="Haridas S."/>
            <person name="Kuo A."/>
            <person name="Salamov A."/>
            <person name="Ahrendt S.R."/>
            <person name="Lipzen A."/>
            <person name="Sullivan W."/>
            <person name="Andreopoulos W.B."/>
            <person name="Clum A."/>
            <person name="Lindquist E."/>
            <person name="Daum C."/>
            <person name="Ramamoorthy G.K."/>
            <person name="Gryganskyi A."/>
            <person name="Culley D."/>
            <person name="Magnuson J.K."/>
            <person name="James T.Y."/>
            <person name="O'Malley M.A."/>
            <person name="Stajich J.E."/>
            <person name="Spatafora J.W."/>
            <person name="Visel A."/>
            <person name="Grigoriev I.V."/>
        </authorList>
    </citation>
    <scope>NUCLEOTIDE SEQUENCE [LARGE SCALE GENOMIC DNA]</scope>
    <source>
        <strain evidence="2 3">62-1032</strain>
    </source>
</reference>
<feature type="region of interest" description="Disordered" evidence="1">
    <location>
        <begin position="210"/>
        <end position="237"/>
    </location>
</feature>
<feature type="compositionally biased region" description="Polar residues" evidence="1">
    <location>
        <begin position="215"/>
        <end position="231"/>
    </location>
</feature>
<name>A0A1Y2C8R2_9BASI</name>
<accession>A0A1Y2C8R2</accession>
<comment type="caution">
    <text evidence="2">The sequence shown here is derived from an EMBL/GenBank/DDBJ whole genome shotgun (WGS) entry which is preliminary data.</text>
</comment>
<evidence type="ECO:0000313" key="3">
    <source>
        <dbReference type="Proteomes" id="UP000193467"/>
    </source>
</evidence>
<keyword evidence="3" id="KW-1185">Reference proteome</keyword>
<dbReference type="EMBL" id="MCGR01000131">
    <property type="protein sequence ID" value="ORY42715.1"/>
    <property type="molecule type" value="Genomic_DNA"/>
</dbReference>
<sequence>MADPSFSATASLQSLYSHAHVASLIPPLKVALTPDDVPTILRDIASFAHLFVAGGSQPPAFPPGDGEERIKADQAAQATLGLVHAMRRDSAASVLGLGKKRREVLYTHITGGKHSGRPLVDLFLVTESAIHHYVRSMSKRMVDAIKTPQALGAASELLFVGTRDWAELTRWEKMHVAVEAQRYFHDMKGKALTRRPTGSLETSEVEASIGHQHLPSLTSRQAQRSGVSQSRLRARWA</sequence>